<comment type="caution">
    <text evidence="12">The sequence shown here is derived from an EMBL/GenBank/DDBJ whole genome shotgun (WGS) entry which is preliminary data.</text>
</comment>
<evidence type="ECO:0000256" key="3">
    <source>
        <dbReference type="ARBA" id="ARBA00022723"/>
    </source>
</evidence>
<reference evidence="12" key="2">
    <citation type="submission" date="2023-06" db="EMBL/GenBank/DDBJ databases">
        <authorList>
            <person name="Swenson N.G."/>
            <person name="Wegrzyn J.L."/>
            <person name="Mcevoy S.L."/>
        </authorList>
    </citation>
    <scope>NUCLEOTIDE SEQUENCE</scope>
    <source>
        <strain evidence="12">NS2018</strain>
        <tissue evidence="12">Leaf</tissue>
    </source>
</reference>
<evidence type="ECO:0000256" key="8">
    <source>
        <dbReference type="ARBA" id="ARBA00023136"/>
    </source>
</evidence>
<evidence type="ECO:0000256" key="9">
    <source>
        <dbReference type="PROSITE-ProRule" id="PRU01343"/>
    </source>
</evidence>
<keyword evidence="5" id="KW-0256">Endoplasmic reticulum</keyword>
<dbReference type="AlphaFoldDB" id="A0AA39STC9"/>
<proteinExistence type="predicted"/>
<keyword evidence="3" id="KW-0479">Metal-binding</keyword>
<dbReference type="EMBL" id="JAUESC010000004">
    <property type="protein sequence ID" value="KAK0596873.1"/>
    <property type="molecule type" value="Genomic_DNA"/>
</dbReference>
<keyword evidence="13" id="KW-1185">Reference proteome</keyword>
<evidence type="ECO:0000256" key="5">
    <source>
        <dbReference type="ARBA" id="ARBA00022824"/>
    </source>
</evidence>
<keyword evidence="8 10" id="KW-0472">Membrane</keyword>
<gene>
    <name evidence="12" type="ORF">LWI29_019797</name>
</gene>
<evidence type="ECO:0000256" key="1">
    <source>
        <dbReference type="ARBA" id="ARBA00004477"/>
    </source>
</evidence>
<dbReference type="PROSITE" id="PS51999">
    <property type="entry name" value="ZF_GRF"/>
    <property type="match status" value="1"/>
</dbReference>
<dbReference type="GO" id="GO:0008270">
    <property type="term" value="F:zinc ion binding"/>
    <property type="evidence" value="ECO:0007669"/>
    <property type="project" value="UniProtKB-KW"/>
</dbReference>
<comment type="subcellular location">
    <subcellularLocation>
        <location evidence="1">Endoplasmic reticulum membrane</location>
        <topology evidence="1">Multi-pass membrane protein</topology>
    </subcellularLocation>
</comment>
<accession>A0AA39STC9</accession>
<keyword evidence="4 9" id="KW-0863">Zinc-finger</keyword>
<name>A0AA39STC9_ACESA</name>
<dbReference type="InterPro" id="IPR010666">
    <property type="entry name" value="Znf_GRF"/>
</dbReference>
<keyword evidence="7 10" id="KW-1133">Transmembrane helix</keyword>
<keyword evidence="2 10" id="KW-0812">Transmembrane</keyword>
<dbReference type="PANTHER" id="PTHR47879:SF2">
    <property type="entry name" value="RETICULON-LIKE PROTEIN B22"/>
    <property type="match status" value="1"/>
</dbReference>
<evidence type="ECO:0000259" key="11">
    <source>
        <dbReference type="PROSITE" id="PS51999"/>
    </source>
</evidence>
<evidence type="ECO:0000256" key="6">
    <source>
        <dbReference type="ARBA" id="ARBA00022833"/>
    </source>
</evidence>
<reference evidence="12" key="1">
    <citation type="journal article" date="2022" name="Plant J.">
        <title>Strategies of tolerance reflected in two North American maple genomes.</title>
        <authorList>
            <person name="McEvoy S.L."/>
            <person name="Sezen U.U."/>
            <person name="Trouern-Trend A."/>
            <person name="McMahon S.M."/>
            <person name="Schaberg P.G."/>
            <person name="Yang J."/>
            <person name="Wegrzyn J.L."/>
            <person name="Swenson N.G."/>
        </authorList>
    </citation>
    <scope>NUCLEOTIDE SEQUENCE</scope>
    <source>
        <strain evidence="12">NS2018</strain>
    </source>
</reference>
<organism evidence="12 13">
    <name type="scientific">Acer saccharum</name>
    <name type="common">Sugar maple</name>
    <dbReference type="NCBI Taxonomy" id="4024"/>
    <lineage>
        <taxon>Eukaryota</taxon>
        <taxon>Viridiplantae</taxon>
        <taxon>Streptophyta</taxon>
        <taxon>Embryophyta</taxon>
        <taxon>Tracheophyta</taxon>
        <taxon>Spermatophyta</taxon>
        <taxon>Magnoliopsida</taxon>
        <taxon>eudicotyledons</taxon>
        <taxon>Gunneridae</taxon>
        <taxon>Pentapetalae</taxon>
        <taxon>rosids</taxon>
        <taxon>malvids</taxon>
        <taxon>Sapindales</taxon>
        <taxon>Sapindaceae</taxon>
        <taxon>Hippocastanoideae</taxon>
        <taxon>Acereae</taxon>
        <taxon>Acer</taxon>
    </lineage>
</organism>
<evidence type="ECO:0000256" key="2">
    <source>
        <dbReference type="ARBA" id="ARBA00022692"/>
    </source>
</evidence>
<protein>
    <recommendedName>
        <fullName evidence="11">GRF-type domain-containing protein</fullName>
    </recommendedName>
</protein>
<evidence type="ECO:0000313" key="12">
    <source>
        <dbReference type="EMBL" id="KAK0596873.1"/>
    </source>
</evidence>
<keyword evidence="6" id="KW-0862">Zinc</keyword>
<evidence type="ECO:0000313" key="13">
    <source>
        <dbReference type="Proteomes" id="UP001168877"/>
    </source>
</evidence>
<dbReference type="GO" id="GO:0005789">
    <property type="term" value="C:endoplasmic reticulum membrane"/>
    <property type="evidence" value="ECO:0007669"/>
    <property type="project" value="UniProtKB-SubCell"/>
</dbReference>
<sequence length="329" mass="37504">MEREEVEVEVEEEEEEKEEYWRWRSELGKTMGVMICGTLVYYHCAFRNSSLVSLLSDVFIVLLCSLAILGLLFRQLNISVPVDPLEWQISLDTANSIVAWLANTVGAAESVLRVAATGHDKRLFFKVVVSLYVLSALGRLVSGVTVAYAGLCLFCLYMFVENSQSISTCLSRFLRQRNGTRAEVDNIISRAKMNDVRDLYPNCFCGRRARRCTSWTNSNPGRRFFGCSKYRGDDNYGFFRWYNPPICARSKKIIPVLLRRINELQMRLGEENGFEGIDTSYTTAVIVDEEVSSAAGLIRNSHSRRNWFGLLVLAIRIFFVVGKNYLDNL</sequence>
<evidence type="ECO:0000256" key="7">
    <source>
        <dbReference type="ARBA" id="ARBA00022989"/>
    </source>
</evidence>
<feature type="domain" description="GRF-type" evidence="11">
    <location>
        <begin position="203"/>
        <end position="245"/>
    </location>
</feature>
<feature type="transmembrane region" description="Helical" evidence="10">
    <location>
        <begin position="307"/>
        <end position="326"/>
    </location>
</feature>
<evidence type="ECO:0000256" key="10">
    <source>
        <dbReference type="SAM" id="Phobius"/>
    </source>
</evidence>
<dbReference type="Pfam" id="PF02453">
    <property type="entry name" value="Reticulon"/>
    <property type="match status" value="1"/>
</dbReference>
<feature type="transmembrane region" description="Helical" evidence="10">
    <location>
        <begin position="140"/>
        <end position="160"/>
    </location>
</feature>
<feature type="transmembrane region" description="Helical" evidence="10">
    <location>
        <begin position="51"/>
        <end position="73"/>
    </location>
</feature>
<dbReference type="PANTHER" id="PTHR47879">
    <property type="entry name" value="RETICULON-LIKE PROTEIN B22"/>
    <property type="match status" value="1"/>
</dbReference>
<evidence type="ECO:0000256" key="4">
    <source>
        <dbReference type="ARBA" id="ARBA00022771"/>
    </source>
</evidence>
<dbReference type="InterPro" id="IPR003388">
    <property type="entry name" value="Reticulon"/>
</dbReference>
<dbReference type="InterPro" id="IPR044177">
    <property type="entry name" value="RTNLB22/23"/>
</dbReference>
<dbReference type="Proteomes" id="UP001168877">
    <property type="component" value="Unassembled WGS sequence"/>
</dbReference>